<dbReference type="InterPro" id="IPR001867">
    <property type="entry name" value="OmpR/PhoB-type_DNA-bd"/>
</dbReference>
<dbReference type="Pfam" id="PF00931">
    <property type="entry name" value="NB-ARC"/>
    <property type="match status" value="1"/>
</dbReference>
<keyword evidence="10" id="KW-1185">Reference proteome</keyword>
<dbReference type="CDD" id="cd15831">
    <property type="entry name" value="BTAD"/>
    <property type="match status" value="1"/>
</dbReference>
<dbReference type="PANTHER" id="PTHR35807">
    <property type="entry name" value="TRANSCRIPTIONAL REGULATOR REDD-RELATED"/>
    <property type="match status" value="1"/>
</dbReference>
<dbReference type="SUPFAM" id="SSF48452">
    <property type="entry name" value="TPR-like"/>
    <property type="match status" value="2"/>
</dbReference>
<dbReference type="InterPro" id="IPR002182">
    <property type="entry name" value="NB-ARC"/>
</dbReference>
<evidence type="ECO:0000256" key="1">
    <source>
        <dbReference type="ARBA" id="ARBA00005820"/>
    </source>
</evidence>
<keyword evidence="4" id="KW-0804">Transcription</keyword>
<dbReference type="OrthoDB" id="3587032at2"/>
<keyword evidence="3" id="KW-0238">DNA-binding</keyword>
<dbReference type="InterPro" id="IPR019734">
    <property type="entry name" value="TPR_rpt"/>
</dbReference>
<dbReference type="InterPro" id="IPR011990">
    <property type="entry name" value="TPR-like_helical_dom_sf"/>
</dbReference>
<comment type="caution">
    <text evidence="9">The sequence shown here is derived from an EMBL/GenBank/DDBJ whole genome shotgun (WGS) entry which is preliminary data.</text>
</comment>
<gene>
    <name evidence="9" type="ORF">FKR81_08865</name>
</gene>
<organism evidence="9 10">
    <name type="scientific">Lentzea tibetensis</name>
    <dbReference type="NCBI Taxonomy" id="2591470"/>
    <lineage>
        <taxon>Bacteria</taxon>
        <taxon>Bacillati</taxon>
        <taxon>Actinomycetota</taxon>
        <taxon>Actinomycetes</taxon>
        <taxon>Pseudonocardiales</taxon>
        <taxon>Pseudonocardiaceae</taxon>
        <taxon>Lentzea</taxon>
    </lineage>
</organism>
<dbReference type="InterPro" id="IPR027417">
    <property type="entry name" value="P-loop_NTPase"/>
</dbReference>
<dbReference type="InterPro" id="IPR005158">
    <property type="entry name" value="BTAD"/>
</dbReference>
<dbReference type="Pfam" id="PF03704">
    <property type="entry name" value="BTAD"/>
    <property type="match status" value="1"/>
</dbReference>
<dbReference type="PRINTS" id="PR00364">
    <property type="entry name" value="DISEASERSIST"/>
</dbReference>
<dbReference type="AlphaFoldDB" id="A0A563EXK3"/>
<evidence type="ECO:0000256" key="2">
    <source>
        <dbReference type="ARBA" id="ARBA00023015"/>
    </source>
</evidence>
<feature type="domain" description="OmpR/PhoB-type" evidence="7">
    <location>
        <begin position="48"/>
        <end position="119"/>
    </location>
</feature>
<evidence type="ECO:0000256" key="4">
    <source>
        <dbReference type="ARBA" id="ARBA00023163"/>
    </source>
</evidence>
<dbReference type="Gene3D" id="3.40.50.300">
    <property type="entry name" value="P-loop containing nucleotide triphosphate hydrolases"/>
    <property type="match status" value="1"/>
</dbReference>
<dbReference type="GO" id="GO:0006355">
    <property type="term" value="P:regulation of DNA-templated transcription"/>
    <property type="evidence" value="ECO:0007669"/>
    <property type="project" value="InterPro"/>
</dbReference>
<dbReference type="SMART" id="SM00028">
    <property type="entry name" value="TPR"/>
    <property type="match status" value="4"/>
</dbReference>
<dbReference type="PANTHER" id="PTHR35807:SF1">
    <property type="entry name" value="TRANSCRIPTIONAL REGULATOR REDD"/>
    <property type="match status" value="1"/>
</dbReference>
<dbReference type="InterPro" id="IPR036388">
    <property type="entry name" value="WH-like_DNA-bd_sf"/>
</dbReference>
<dbReference type="GO" id="GO:0003677">
    <property type="term" value="F:DNA binding"/>
    <property type="evidence" value="ECO:0007669"/>
    <property type="project" value="UniProtKB-KW"/>
</dbReference>
<dbReference type="SMART" id="SM01043">
    <property type="entry name" value="BTAD"/>
    <property type="match status" value="1"/>
</dbReference>
<dbReference type="EMBL" id="VOBR01000005">
    <property type="protein sequence ID" value="TWP52436.1"/>
    <property type="molecule type" value="Genomic_DNA"/>
</dbReference>
<sequence>MVLNSPRRSTSPTWADTSPPARDEEERSRVPRVKFGVLGSLEVMDDEGRPIALRGRHQRTLLAVLLMRAGQQVSVDHLIDALWEGRPPKSYLSNLHTYLSRLRERLDVRIEHHDGRYKLEVDNVDSLDLQAFEEHARAGREAARQHDAARAIAHFRTALSLWRGRPLADLTVPALEPEIVRLEDIRLNLVEDRVDLELAVGHHAEVVDELGVLVAQHPLRERLAGQLMLALCATGRQADALAVFRATRNTLVDALGVEPGADLQRVHEQVLRGDDTFPVCQLPPDTPDFTGRRDEIDAASGALLTRATVPVVVLSGEPGVGKSALAVHVAHQVRAEFPDGQLFAHLAGKDVGEILATLLRAAGCSGAAIPELVEERAAALRSRLADRRVLLVLDDAASIAQVRDLVPGTPGCAVLVTSRKRLSGLPGARVFRITPLSHDDARMLLARVTSSSRVASEASAADRIATMCGNLPLALRIAATRLSARPHLSLRYLADRMDDERKRLDELSVGELQVRASLSLSYDALSPLARKAFRRLGMLWQCSIPTWMVAALLEVDDADGVVEELVEASLLEATGELHHRMHDLLRLYGREHADSDDHGAERSLVRVALALTDAAARKVPRTLLIARLADQVEPVPFTASLPADQANLIAIAELARHRGWPEAGLLMERVSVLLWHDSAWNELAALHDGVDEPVSRYSIALIHYARGRYDEAEAGFAECESSLDDQGKACALLGLAQVAAVRGDHERALAMADDASVHFGGTNDRHGQASALRMAAIAAGRLGRFEESLDRSRTALELARDLEPGHTALAFAEVALSHLFRFDLDSARTARSEAIALLGEHANPLHDLGIVDEPGDAEDSETTITKRILLGLAGGGWHGIDNA</sequence>
<evidence type="ECO:0000313" key="10">
    <source>
        <dbReference type="Proteomes" id="UP000316639"/>
    </source>
</evidence>
<feature type="region of interest" description="Disordered" evidence="5">
    <location>
        <begin position="1"/>
        <end position="29"/>
    </location>
</feature>
<dbReference type="Gene3D" id="1.25.40.10">
    <property type="entry name" value="Tetratricopeptide repeat domain"/>
    <property type="match status" value="2"/>
</dbReference>
<evidence type="ECO:0000313" key="9">
    <source>
        <dbReference type="EMBL" id="TWP52436.1"/>
    </source>
</evidence>
<keyword evidence="2" id="KW-0805">Transcription regulation</keyword>
<dbReference type="SUPFAM" id="SSF52540">
    <property type="entry name" value="P-loop containing nucleoside triphosphate hydrolases"/>
    <property type="match status" value="1"/>
</dbReference>
<feature type="compositionally biased region" description="Polar residues" evidence="5">
    <location>
        <begin position="1"/>
        <end position="16"/>
    </location>
</feature>
<protein>
    <submittedName>
        <fullName evidence="9">SARP family transcriptional regulator</fullName>
    </submittedName>
</protein>
<dbReference type="Gene3D" id="1.10.10.10">
    <property type="entry name" value="Winged helix-like DNA-binding domain superfamily/Winged helix DNA-binding domain"/>
    <property type="match status" value="1"/>
</dbReference>
<dbReference type="Proteomes" id="UP000316639">
    <property type="component" value="Unassembled WGS sequence"/>
</dbReference>
<evidence type="ECO:0000259" key="7">
    <source>
        <dbReference type="SMART" id="SM00862"/>
    </source>
</evidence>
<evidence type="ECO:0000259" key="8">
    <source>
        <dbReference type="SMART" id="SM01043"/>
    </source>
</evidence>
<comment type="similarity">
    <text evidence="1">Belongs to the AfsR/DnrI/RedD regulatory family.</text>
</comment>
<dbReference type="SUPFAM" id="SSF46894">
    <property type="entry name" value="C-terminal effector domain of the bipartite response regulators"/>
    <property type="match status" value="1"/>
</dbReference>
<dbReference type="InterPro" id="IPR016032">
    <property type="entry name" value="Sig_transdc_resp-reg_C-effctor"/>
</dbReference>
<evidence type="ECO:0000259" key="6">
    <source>
        <dbReference type="SMART" id="SM00382"/>
    </source>
</evidence>
<proteinExistence type="inferred from homology"/>
<name>A0A563EXK3_9PSEU</name>
<accession>A0A563EXK3</accession>
<dbReference type="GO" id="GO:0043531">
    <property type="term" value="F:ADP binding"/>
    <property type="evidence" value="ECO:0007669"/>
    <property type="project" value="InterPro"/>
</dbReference>
<feature type="domain" description="Bacterial transcriptional activator" evidence="8">
    <location>
        <begin position="127"/>
        <end position="271"/>
    </location>
</feature>
<feature type="domain" description="AAA+ ATPase" evidence="6">
    <location>
        <begin position="308"/>
        <end position="440"/>
    </location>
</feature>
<evidence type="ECO:0000256" key="3">
    <source>
        <dbReference type="ARBA" id="ARBA00023125"/>
    </source>
</evidence>
<dbReference type="InterPro" id="IPR003593">
    <property type="entry name" value="AAA+_ATPase"/>
</dbReference>
<dbReference type="GO" id="GO:0000160">
    <property type="term" value="P:phosphorelay signal transduction system"/>
    <property type="evidence" value="ECO:0007669"/>
    <property type="project" value="InterPro"/>
</dbReference>
<dbReference type="SMART" id="SM00862">
    <property type="entry name" value="Trans_reg_C"/>
    <property type="match status" value="1"/>
</dbReference>
<reference evidence="9 10" key="1">
    <citation type="submission" date="2019-07" db="EMBL/GenBank/DDBJ databases">
        <title>Lentzea xizangensis sp. nov., isolated from Qinghai-Tibetan Plateau Soils.</title>
        <authorList>
            <person name="Huang J."/>
        </authorList>
    </citation>
    <scope>NUCLEOTIDE SEQUENCE [LARGE SCALE GENOMIC DNA]</scope>
    <source>
        <strain evidence="9 10">FXJ1.1311</strain>
    </source>
</reference>
<dbReference type="InterPro" id="IPR051677">
    <property type="entry name" value="AfsR-DnrI-RedD_regulator"/>
</dbReference>
<evidence type="ECO:0000256" key="5">
    <source>
        <dbReference type="SAM" id="MobiDB-lite"/>
    </source>
</evidence>
<dbReference type="SMART" id="SM00382">
    <property type="entry name" value="AAA"/>
    <property type="match status" value="1"/>
</dbReference>